<dbReference type="CDD" id="cd00082">
    <property type="entry name" value="HisKA"/>
    <property type="match status" value="1"/>
</dbReference>
<dbReference type="SUPFAM" id="SSF55874">
    <property type="entry name" value="ATPase domain of HSP90 chaperone/DNA topoisomerase II/histidine kinase"/>
    <property type="match status" value="1"/>
</dbReference>
<evidence type="ECO:0000256" key="5">
    <source>
        <dbReference type="ARBA" id="ARBA00022777"/>
    </source>
</evidence>
<feature type="transmembrane region" description="Helical" evidence="6">
    <location>
        <begin position="318"/>
        <end position="340"/>
    </location>
</feature>
<dbReference type="PANTHER" id="PTHR43047:SF72">
    <property type="entry name" value="OSMOSENSING HISTIDINE PROTEIN KINASE SLN1"/>
    <property type="match status" value="1"/>
</dbReference>
<dbReference type="Gene3D" id="3.30.565.10">
    <property type="entry name" value="Histidine kinase-like ATPase, C-terminal domain"/>
    <property type="match status" value="1"/>
</dbReference>
<dbReference type="InterPro" id="IPR005467">
    <property type="entry name" value="His_kinase_dom"/>
</dbReference>
<dbReference type="SUPFAM" id="SSF47384">
    <property type="entry name" value="Homodimeric domain of signal transducing histidine kinase"/>
    <property type="match status" value="1"/>
</dbReference>
<dbReference type="Pfam" id="PF02518">
    <property type="entry name" value="HATPase_c"/>
    <property type="match status" value="1"/>
</dbReference>
<feature type="domain" description="Histidine kinase" evidence="7">
    <location>
        <begin position="402"/>
        <end position="621"/>
    </location>
</feature>
<dbReference type="InterPro" id="IPR004358">
    <property type="entry name" value="Sig_transdc_His_kin-like_C"/>
</dbReference>
<dbReference type="EMBL" id="BMYZ01000004">
    <property type="protein sequence ID" value="GGY86440.1"/>
    <property type="molecule type" value="Genomic_DNA"/>
</dbReference>
<accession>A0ABQ3BAE0</accession>
<evidence type="ECO:0000256" key="2">
    <source>
        <dbReference type="ARBA" id="ARBA00012438"/>
    </source>
</evidence>
<dbReference type="InterPro" id="IPR036097">
    <property type="entry name" value="HisK_dim/P_sf"/>
</dbReference>
<dbReference type="EC" id="2.7.13.3" evidence="2"/>
<dbReference type="PANTHER" id="PTHR43047">
    <property type="entry name" value="TWO-COMPONENT HISTIDINE PROTEIN KINASE"/>
    <property type="match status" value="1"/>
</dbReference>
<comment type="catalytic activity">
    <reaction evidence="1">
        <text>ATP + protein L-histidine = ADP + protein N-phospho-L-histidine.</text>
        <dbReference type="EC" id="2.7.13.3"/>
    </reaction>
</comment>
<name>A0ABQ3BAE0_9GAMM</name>
<proteinExistence type="predicted"/>
<protein>
    <recommendedName>
        <fullName evidence="2">histidine kinase</fullName>
        <ecNumber evidence="2">2.7.13.3</ecNumber>
    </recommendedName>
</protein>
<keyword evidence="6" id="KW-1133">Transmembrane helix</keyword>
<keyword evidence="5" id="KW-0418">Kinase</keyword>
<dbReference type="CDD" id="cd16922">
    <property type="entry name" value="HATPase_EvgS-ArcB-TorS-like"/>
    <property type="match status" value="1"/>
</dbReference>
<evidence type="ECO:0000313" key="8">
    <source>
        <dbReference type="EMBL" id="GGY86440.1"/>
    </source>
</evidence>
<keyword evidence="6" id="KW-0812">Transmembrane</keyword>
<evidence type="ECO:0000256" key="3">
    <source>
        <dbReference type="ARBA" id="ARBA00022553"/>
    </source>
</evidence>
<comment type="caution">
    <text evidence="8">The sequence shown here is derived from an EMBL/GenBank/DDBJ whole genome shotgun (WGS) entry which is preliminary data.</text>
</comment>
<dbReference type="InterPro" id="IPR013587">
    <property type="entry name" value="Nitrate/nitrite_sensing"/>
</dbReference>
<dbReference type="Gene3D" id="1.10.287.130">
    <property type="match status" value="1"/>
</dbReference>
<dbReference type="Pfam" id="PF00512">
    <property type="entry name" value="HisKA"/>
    <property type="match status" value="1"/>
</dbReference>
<dbReference type="InterPro" id="IPR003661">
    <property type="entry name" value="HisK_dim/P_dom"/>
</dbReference>
<dbReference type="PRINTS" id="PR00344">
    <property type="entry name" value="BCTRLSENSOR"/>
</dbReference>
<evidence type="ECO:0000256" key="1">
    <source>
        <dbReference type="ARBA" id="ARBA00000085"/>
    </source>
</evidence>
<dbReference type="PROSITE" id="PS50109">
    <property type="entry name" value="HIS_KIN"/>
    <property type="match status" value="1"/>
</dbReference>
<dbReference type="Proteomes" id="UP000619761">
    <property type="component" value="Unassembled WGS sequence"/>
</dbReference>
<organism evidence="8 9">
    <name type="scientific">Cellvibrio zantedeschiae</name>
    <dbReference type="NCBI Taxonomy" id="1237077"/>
    <lineage>
        <taxon>Bacteria</taxon>
        <taxon>Pseudomonadati</taxon>
        <taxon>Pseudomonadota</taxon>
        <taxon>Gammaproteobacteria</taxon>
        <taxon>Cellvibrionales</taxon>
        <taxon>Cellvibrionaceae</taxon>
        <taxon>Cellvibrio</taxon>
    </lineage>
</organism>
<dbReference type="Pfam" id="PF08376">
    <property type="entry name" value="NIT"/>
    <property type="match status" value="1"/>
</dbReference>
<sequence length="625" mass="70119">MDIGKRLKRVALWKKFTFLGLLCLSVIFLPTYLYWKEVQKNLQFAAKEQQGLPQVQLMLNIIQRTQQHRGLCARYLQDSTMSKHEQRTKAEDLEAAIFAYEVYLDKNPNEQLKAGFAETVNYWHNIHRKVAHKNIDYTQSFEQHTYLINLQLQYLRSLVDYYQLSLDPAADGYFLIEASLMQLPELAEILGQIRGYGTGLLTKGDATFDERAHLKALLLASKSRMDYLDLSIGKAVAAKQNGRINIYENYQATKSQYQNAVDLAENEILAKQAFSLSPNQYYSAFTLGVNSYYGYAHFSIDQLDSILYSRITTLKHQMLALLFYVLCLTLVVAVICIGFVRRLLRQLGGEPYYAAEIVQAITHGDLDCEIETAYPDSLLGKVKIMQQKLKENDRLKSEFVSTVSHELRTPLTAIGGALSLAVGGQLGTMPGSALKLLDIAQKNTARLTELINDLLDIDKLSIGKLELNMSVQPLMPIIDDACLSMTSYAQKYGVHILIGPRFEYTLVNVDARRLRQVLVNFLSNAAKFSHKGDEIVINASVHADKVRIEVVDHGQGIPEEFQDKIFEKFSQVDSSDSRAAGGTGLGLAIAKELIQQMNGTIGFTSAEGVGSCFYVELPLEEANSD</sequence>
<dbReference type="InterPro" id="IPR036890">
    <property type="entry name" value="HATPase_C_sf"/>
</dbReference>
<dbReference type="InterPro" id="IPR003594">
    <property type="entry name" value="HATPase_dom"/>
</dbReference>
<evidence type="ECO:0000256" key="6">
    <source>
        <dbReference type="SAM" id="Phobius"/>
    </source>
</evidence>
<keyword evidence="9" id="KW-1185">Reference proteome</keyword>
<evidence type="ECO:0000259" key="7">
    <source>
        <dbReference type="PROSITE" id="PS50109"/>
    </source>
</evidence>
<keyword evidence="4" id="KW-0808">Transferase</keyword>
<keyword evidence="6" id="KW-0472">Membrane</keyword>
<dbReference type="SMART" id="SM00387">
    <property type="entry name" value="HATPase_c"/>
    <property type="match status" value="1"/>
</dbReference>
<feature type="transmembrane region" description="Helical" evidence="6">
    <location>
        <begin position="12"/>
        <end position="35"/>
    </location>
</feature>
<reference evidence="9" key="1">
    <citation type="journal article" date="2019" name="Int. J. Syst. Evol. Microbiol.">
        <title>The Global Catalogue of Microorganisms (GCM) 10K type strain sequencing project: providing services to taxonomists for standard genome sequencing and annotation.</title>
        <authorList>
            <consortium name="The Broad Institute Genomics Platform"/>
            <consortium name="The Broad Institute Genome Sequencing Center for Infectious Disease"/>
            <person name="Wu L."/>
            <person name="Ma J."/>
        </authorList>
    </citation>
    <scope>NUCLEOTIDE SEQUENCE [LARGE SCALE GENOMIC DNA]</scope>
    <source>
        <strain evidence="9">KCTC 32239</strain>
    </source>
</reference>
<evidence type="ECO:0000313" key="9">
    <source>
        <dbReference type="Proteomes" id="UP000619761"/>
    </source>
</evidence>
<keyword evidence="3" id="KW-0597">Phosphoprotein</keyword>
<dbReference type="SMART" id="SM00388">
    <property type="entry name" value="HisKA"/>
    <property type="match status" value="1"/>
</dbReference>
<evidence type="ECO:0000256" key="4">
    <source>
        <dbReference type="ARBA" id="ARBA00022679"/>
    </source>
</evidence>
<gene>
    <name evidence="8" type="ORF">GCM10011613_34460</name>
</gene>